<accession>A0A067MS36</accession>
<gene>
    <name evidence="2" type="ORF">BOTBODRAFT_110234</name>
</gene>
<dbReference type="Proteomes" id="UP000027195">
    <property type="component" value="Unassembled WGS sequence"/>
</dbReference>
<keyword evidence="1" id="KW-0175">Coiled coil</keyword>
<dbReference type="AlphaFoldDB" id="A0A067MS36"/>
<evidence type="ECO:0000313" key="3">
    <source>
        <dbReference type="Proteomes" id="UP000027195"/>
    </source>
</evidence>
<organism evidence="2 3">
    <name type="scientific">Botryobasidium botryosum (strain FD-172 SS1)</name>
    <dbReference type="NCBI Taxonomy" id="930990"/>
    <lineage>
        <taxon>Eukaryota</taxon>
        <taxon>Fungi</taxon>
        <taxon>Dikarya</taxon>
        <taxon>Basidiomycota</taxon>
        <taxon>Agaricomycotina</taxon>
        <taxon>Agaricomycetes</taxon>
        <taxon>Cantharellales</taxon>
        <taxon>Botryobasidiaceae</taxon>
        <taxon>Botryobasidium</taxon>
    </lineage>
</organism>
<protein>
    <submittedName>
        <fullName evidence="2">Uncharacterized protein</fullName>
    </submittedName>
</protein>
<evidence type="ECO:0000313" key="2">
    <source>
        <dbReference type="EMBL" id="KDQ14361.1"/>
    </source>
</evidence>
<feature type="coiled-coil region" evidence="1">
    <location>
        <begin position="54"/>
        <end position="131"/>
    </location>
</feature>
<dbReference type="HOGENOM" id="CLU_1514060_0_0_1"/>
<proteinExistence type="predicted"/>
<dbReference type="OrthoDB" id="248320at2759"/>
<keyword evidence="3" id="KW-1185">Reference proteome</keyword>
<reference evidence="3" key="1">
    <citation type="journal article" date="2014" name="Proc. Natl. Acad. Sci. U.S.A.">
        <title>Extensive sampling of basidiomycete genomes demonstrates inadequacy of the white-rot/brown-rot paradigm for wood decay fungi.</title>
        <authorList>
            <person name="Riley R."/>
            <person name="Salamov A.A."/>
            <person name="Brown D.W."/>
            <person name="Nagy L.G."/>
            <person name="Floudas D."/>
            <person name="Held B.W."/>
            <person name="Levasseur A."/>
            <person name="Lombard V."/>
            <person name="Morin E."/>
            <person name="Otillar R."/>
            <person name="Lindquist E.A."/>
            <person name="Sun H."/>
            <person name="LaButti K.M."/>
            <person name="Schmutz J."/>
            <person name="Jabbour D."/>
            <person name="Luo H."/>
            <person name="Baker S.E."/>
            <person name="Pisabarro A.G."/>
            <person name="Walton J.D."/>
            <person name="Blanchette R.A."/>
            <person name="Henrissat B."/>
            <person name="Martin F."/>
            <person name="Cullen D."/>
            <person name="Hibbett D.S."/>
            <person name="Grigoriev I.V."/>
        </authorList>
    </citation>
    <scope>NUCLEOTIDE SEQUENCE [LARGE SCALE GENOMIC DNA]</scope>
    <source>
        <strain evidence="3">FD-172 SS1</strain>
    </source>
</reference>
<dbReference type="InParanoid" id="A0A067MS36"/>
<dbReference type="EMBL" id="KL198038">
    <property type="protein sequence ID" value="KDQ14361.1"/>
    <property type="molecule type" value="Genomic_DNA"/>
</dbReference>
<name>A0A067MS36_BOTB1</name>
<evidence type="ECO:0000256" key="1">
    <source>
        <dbReference type="SAM" id="Coils"/>
    </source>
</evidence>
<dbReference type="STRING" id="930990.A0A067MS36"/>
<sequence length="178" mass="20454">MFQHQIGQPKPLPRTPQHLASAIGWTLGDLKALRRLTISLETEVRLMADDDAKAKQRISEIQELSLRAATLEQQAARFVEAREDKEFAQILQVRELGPEQEENRARLQKLKQVVEDRVRQMEERLVMLKKQEKRFRSGESSIKAPSLDTIARIIHNIQQGTNSKSGQIENLNARISRL</sequence>
<feature type="non-terminal residue" evidence="2">
    <location>
        <position position="178"/>
    </location>
</feature>